<dbReference type="InterPro" id="IPR014061">
    <property type="entry name" value="BrxL-like"/>
</dbReference>
<dbReference type="PANTHER" id="PTHR10046">
    <property type="entry name" value="ATP DEPENDENT LON PROTEASE FAMILY MEMBER"/>
    <property type="match status" value="1"/>
</dbReference>
<dbReference type="SUPFAM" id="SSF52540">
    <property type="entry name" value="P-loop containing nucleoside triphosphate hydrolases"/>
    <property type="match status" value="1"/>
</dbReference>
<evidence type="ECO:0000259" key="2">
    <source>
        <dbReference type="Pfam" id="PF05362"/>
    </source>
</evidence>
<proteinExistence type="predicted"/>
<dbReference type="InterPro" id="IPR046838">
    <property type="entry name" value="BrxL_N"/>
</dbReference>
<dbReference type="EMBL" id="JAWZVU010000146">
    <property type="protein sequence ID" value="MDX7722537.1"/>
    <property type="molecule type" value="Genomic_DNA"/>
</dbReference>
<dbReference type="Pfam" id="PF13337">
    <property type="entry name" value="BrxL_ATPase"/>
    <property type="match status" value="1"/>
</dbReference>
<dbReference type="Pfam" id="PF05362">
    <property type="entry name" value="Lon_C"/>
    <property type="match status" value="1"/>
</dbReference>
<dbReference type="InterPro" id="IPR027065">
    <property type="entry name" value="Lon_Prtase"/>
</dbReference>
<keyword evidence="1 4" id="KW-0378">Hydrolase</keyword>
<dbReference type="RefSeq" id="WP_223915730.1">
    <property type="nucleotide sequence ID" value="NZ_BPNB01000016.1"/>
</dbReference>
<dbReference type="Gene3D" id="3.30.230.10">
    <property type="match status" value="1"/>
</dbReference>
<dbReference type="Proteomes" id="UP000886939">
    <property type="component" value="Unassembled WGS sequence"/>
</dbReference>
<dbReference type="GO" id="GO:0004252">
    <property type="term" value="F:serine-type endopeptidase activity"/>
    <property type="evidence" value="ECO:0007669"/>
    <property type="project" value="InterPro"/>
</dbReference>
<sequence length="745" mass="82923">MSIEGMEPQEGEYLAKEPGDSAAMSVTHITNNVVVQNMSVQWQPEPVATAMPDPVEQSGVLALEDELSQLAGQDLDSLLNRHFKGKVVRKDLTKQLKEGANVPVYVLEYLLGMYCASDDDDVVRQGLENVKKILAENYVRPDEAEKVKSLIRERGSFKVIDKVGVKLNQKKDIYEAQLSNLGIKDAVIPSNIVKQNEKLLTGGIWCIVTLNYFYEEGQKISPFSVANLKPIQMPSMDMDELFAARGHFNTDQWLDVLVRSIGMEPTNLKQRVKWHLLTRMIPFVENNYNVCELGPRGTGKSHVYKECSPNSLLVSGGQTTVANLFYNMSSRQVGLVGMWDVVAFDEVAGITFKDKDGVQIMKDYMASGSFSRGRDSIEAKASMVFVGNINQSVETLVKTSHLLAPFPEAMIDTAFFDRFHAYIPGWDIPKMRPEFFTNSYGLITDYLAEYMREMRKRSFSDAIDRFFKLGNNLNQRDVIAVRRTVSGLLKLLHPHGVFDKEDVRRCLTYALELRRRIKEQLKKLGGMEFFDVHFSYIDNESLEEFFVNVPEQGGSQLIPEGLGKPGVVHMVTKGAVGQQGLYRFETQMTAGNGKHSTSGLGSNTPAKEAIRVGFDYFKGNLNRISATAKFSEHEYHLHVVELHNSGPSTKTSLAALVAFCSILIGRPVQEQMVVLGDMTLGGVVNPVEDLAGSLQLAMDCGGKRVLLPMASASDIPTVPAEIFSKFQISFYADPVDAVYKALGVN</sequence>
<dbReference type="SUPFAM" id="SSF54211">
    <property type="entry name" value="Ribosomal protein S5 domain 2-like"/>
    <property type="match status" value="1"/>
</dbReference>
<dbReference type="Pfam" id="PF20442">
    <property type="entry name" value="BrxL_N"/>
    <property type="match status" value="1"/>
</dbReference>
<dbReference type="InterPro" id="IPR027417">
    <property type="entry name" value="P-loop_NTPase"/>
</dbReference>
<evidence type="ECO:0000313" key="4">
    <source>
        <dbReference type="EMBL" id="GJA39807.1"/>
    </source>
</evidence>
<reference evidence="5" key="2">
    <citation type="submission" date="2023-11" db="EMBL/GenBank/DDBJ databases">
        <title>WGS of Aeromonas in Northern Israel.</title>
        <authorList>
            <person name="Hershko Y."/>
        </authorList>
    </citation>
    <scope>NUCLEOTIDE SEQUENCE</scope>
    <source>
        <strain evidence="5">77416</strain>
    </source>
</reference>
<keyword evidence="1 4" id="KW-0645">Protease</keyword>
<dbReference type="Proteomes" id="UP001277183">
    <property type="component" value="Unassembled WGS sequence"/>
</dbReference>
<feature type="domain" description="Lon proteolytic" evidence="2">
    <location>
        <begin position="565"/>
        <end position="740"/>
    </location>
</feature>
<dbReference type="GO" id="GO:0030163">
    <property type="term" value="P:protein catabolic process"/>
    <property type="evidence" value="ECO:0007669"/>
    <property type="project" value="InterPro"/>
</dbReference>
<evidence type="ECO:0000313" key="5">
    <source>
        <dbReference type="EMBL" id="MDX7722537.1"/>
    </source>
</evidence>
<dbReference type="GO" id="GO:0005524">
    <property type="term" value="F:ATP binding"/>
    <property type="evidence" value="ECO:0007669"/>
    <property type="project" value="InterPro"/>
</dbReference>
<evidence type="ECO:0000313" key="6">
    <source>
        <dbReference type="Proteomes" id="UP000886939"/>
    </source>
</evidence>
<organism evidence="4 6">
    <name type="scientific">Aeromonas caviae</name>
    <name type="common">Aeromonas punctata</name>
    <dbReference type="NCBI Taxonomy" id="648"/>
    <lineage>
        <taxon>Bacteria</taxon>
        <taxon>Pseudomonadati</taxon>
        <taxon>Pseudomonadota</taxon>
        <taxon>Gammaproteobacteria</taxon>
        <taxon>Aeromonadales</taxon>
        <taxon>Aeromonadaceae</taxon>
        <taxon>Aeromonas</taxon>
    </lineage>
</organism>
<evidence type="ECO:0000259" key="3">
    <source>
        <dbReference type="Pfam" id="PF20442"/>
    </source>
</evidence>
<dbReference type="GO" id="GO:0004176">
    <property type="term" value="F:ATP-dependent peptidase activity"/>
    <property type="evidence" value="ECO:0007669"/>
    <property type="project" value="InterPro"/>
</dbReference>
<dbReference type="NCBIfam" id="TIGR02688">
    <property type="entry name" value="BREX system Lon protease-like protein BrxL"/>
    <property type="match status" value="1"/>
</dbReference>
<dbReference type="InterPro" id="IPR008269">
    <property type="entry name" value="Lon_proteolytic"/>
</dbReference>
<protein>
    <submittedName>
        <fullName evidence="4">ATP-dependent Lon protease</fullName>
    </submittedName>
    <submittedName>
        <fullName evidence="5">Protease Lon-related BREX system protein BrxL</fullName>
    </submittedName>
</protein>
<evidence type="ECO:0000256" key="1">
    <source>
        <dbReference type="ARBA" id="ARBA00022670"/>
    </source>
</evidence>
<dbReference type="NCBIfam" id="TIGR02653">
    <property type="entry name" value="Lon_rel_chp"/>
    <property type="match status" value="1"/>
</dbReference>
<gene>
    <name evidence="5" type="primary">brxL</name>
    <name evidence="4" type="ORF">KAM343_06030</name>
    <name evidence="5" type="ORF">SJS77_19135</name>
</gene>
<dbReference type="AlphaFoldDB" id="A0AAV4YIY7"/>
<dbReference type="EMBL" id="BPNI01000006">
    <property type="protein sequence ID" value="GJA39807.1"/>
    <property type="molecule type" value="Genomic_DNA"/>
</dbReference>
<dbReference type="InterPro" id="IPR014721">
    <property type="entry name" value="Ribsml_uS5_D2-typ_fold_subgr"/>
</dbReference>
<comment type="caution">
    <text evidence="4">The sequence shown here is derived from an EMBL/GenBank/DDBJ whole genome shotgun (WGS) entry which is preliminary data.</text>
</comment>
<accession>A0AAV4YIY7</accession>
<name>A0AAV4YIY7_AERCA</name>
<dbReference type="InterPro" id="IPR020568">
    <property type="entry name" value="Ribosomal_Su5_D2-typ_SF"/>
</dbReference>
<feature type="domain" description="BREX system Lon protease-like BrxL N-terminal" evidence="3">
    <location>
        <begin position="82"/>
        <end position="212"/>
    </location>
</feature>
<dbReference type="InterPro" id="IPR013473">
    <property type="entry name" value="BrxL"/>
</dbReference>
<dbReference type="GO" id="GO:0006508">
    <property type="term" value="P:proteolysis"/>
    <property type="evidence" value="ECO:0007669"/>
    <property type="project" value="UniProtKB-KW"/>
</dbReference>
<reference evidence="4" key="1">
    <citation type="submission" date="2021-07" db="EMBL/GenBank/DDBJ databases">
        <title>Draft genome sequence of carbapenem-resistant Aeromonas spp. in Japan.</title>
        <authorList>
            <person name="Maehana S."/>
            <person name="Suzuki M."/>
            <person name="Kitasato H."/>
        </authorList>
    </citation>
    <scope>NUCLEOTIDE SEQUENCE</scope>
    <source>
        <strain evidence="4">KAM343</strain>
    </source>
</reference>